<dbReference type="PANTHER" id="PTHR30265:SF4">
    <property type="entry name" value="KOW MOTIF FAMILY PROTEIN, EXPRESSED"/>
    <property type="match status" value="1"/>
</dbReference>
<dbReference type="InterPro" id="IPR006645">
    <property type="entry name" value="NGN-like_dom"/>
</dbReference>
<dbReference type="InterPro" id="IPR036735">
    <property type="entry name" value="NGN_dom_sf"/>
</dbReference>
<organism evidence="5 6">
    <name type="scientific">Steroidobacter gossypii</name>
    <dbReference type="NCBI Taxonomy" id="2805490"/>
    <lineage>
        <taxon>Bacteria</taxon>
        <taxon>Pseudomonadati</taxon>
        <taxon>Pseudomonadota</taxon>
        <taxon>Gammaproteobacteria</taxon>
        <taxon>Steroidobacterales</taxon>
        <taxon>Steroidobacteraceae</taxon>
        <taxon>Steroidobacter</taxon>
    </lineage>
</organism>
<evidence type="ECO:0000256" key="3">
    <source>
        <dbReference type="ARBA" id="ARBA00023163"/>
    </source>
</evidence>
<evidence type="ECO:0000313" key="5">
    <source>
        <dbReference type="EMBL" id="MBM0108568.1"/>
    </source>
</evidence>
<protein>
    <recommendedName>
        <fullName evidence="4">NusG-like N-terminal domain-containing protein</fullName>
    </recommendedName>
</protein>
<name>A0ABS1X5R6_9GAMM</name>
<evidence type="ECO:0000259" key="4">
    <source>
        <dbReference type="Pfam" id="PF02357"/>
    </source>
</evidence>
<accession>A0ABS1X5R6</accession>
<comment type="caution">
    <text evidence="5">The sequence shown here is derived from an EMBL/GenBank/DDBJ whole genome shotgun (WGS) entry which is preliminary data.</text>
</comment>
<dbReference type="SUPFAM" id="SSF50104">
    <property type="entry name" value="Translation proteins SH3-like domain"/>
    <property type="match status" value="1"/>
</dbReference>
<sequence>MQNELERKQIVSFLPMRTIVRRRSERRSLLRVPLFPGYVFVQPRADEFHEIRCIRGSCGFVLAGARPAPMSEQELEAVRIIVGSGAALVVNPQLIPGQRVAVVAGPFMGVQGVLTRVKCQQRLVINAHLLNTSVSVEVDVDKIIVL</sequence>
<gene>
    <name evidence="5" type="ORF">JM946_27865</name>
</gene>
<dbReference type="EMBL" id="JAEVLS010000008">
    <property type="protein sequence ID" value="MBM0108568.1"/>
    <property type="molecule type" value="Genomic_DNA"/>
</dbReference>
<keyword evidence="6" id="KW-1185">Reference proteome</keyword>
<dbReference type="SUPFAM" id="SSF82679">
    <property type="entry name" value="N-utilization substance G protein NusG, N-terminal domain"/>
    <property type="match status" value="1"/>
</dbReference>
<dbReference type="InterPro" id="IPR008991">
    <property type="entry name" value="Translation_prot_SH3-like_sf"/>
</dbReference>
<dbReference type="Gene3D" id="3.30.70.940">
    <property type="entry name" value="NusG, N-terminal domain"/>
    <property type="match status" value="1"/>
</dbReference>
<keyword evidence="3" id="KW-0804">Transcription</keyword>
<keyword evidence="2" id="KW-0805">Transcription regulation</keyword>
<dbReference type="InterPro" id="IPR043425">
    <property type="entry name" value="NusG-like"/>
</dbReference>
<evidence type="ECO:0000256" key="1">
    <source>
        <dbReference type="ARBA" id="ARBA00022814"/>
    </source>
</evidence>
<evidence type="ECO:0000256" key="2">
    <source>
        <dbReference type="ARBA" id="ARBA00023015"/>
    </source>
</evidence>
<dbReference type="Proteomes" id="UP000661077">
    <property type="component" value="Unassembled WGS sequence"/>
</dbReference>
<feature type="domain" description="NusG-like N-terminal" evidence="4">
    <location>
        <begin position="3"/>
        <end position="78"/>
    </location>
</feature>
<evidence type="ECO:0000313" key="6">
    <source>
        <dbReference type="Proteomes" id="UP000661077"/>
    </source>
</evidence>
<keyword evidence="1" id="KW-0889">Transcription antitermination</keyword>
<reference evidence="5 6" key="1">
    <citation type="journal article" date="2021" name="Int. J. Syst. Evol. Microbiol.">
        <title>Steroidobacter gossypii sp. nov., isolated from soil of cotton cropping field.</title>
        <authorList>
            <person name="Huang R."/>
            <person name="Yang S."/>
            <person name="Zhen C."/>
            <person name="Liu W."/>
        </authorList>
    </citation>
    <scope>NUCLEOTIDE SEQUENCE [LARGE SCALE GENOMIC DNA]</scope>
    <source>
        <strain evidence="5 6">S1-65</strain>
    </source>
</reference>
<dbReference type="PANTHER" id="PTHR30265">
    <property type="entry name" value="RHO-INTERACTING TRANSCRIPTION TERMINATION FACTOR NUSG"/>
    <property type="match status" value="1"/>
</dbReference>
<proteinExistence type="predicted"/>
<dbReference type="Pfam" id="PF02357">
    <property type="entry name" value="NusG"/>
    <property type="match status" value="1"/>
</dbReference>